<feature type="transmembrane region" description="Helical" evidence="10">
    <location>
        <begin position="842"/>
        <end position="865"/>
    </location>
</feature>
<feature type="transmembrane region" description="Helical" evidence="10">
    <location>
        <begin position="341"/>
        <end position="361"/>
    </location>
</feature>
<proteinExistence type="predicted"/>
<reference evidence="12 13" key="1">
    <citation type="journal article" date="2019" name="Nat. Ecol. Evol.">
        <title>Megaphylogeny resolves global patterns of mushroom evolution.</title>
        <authorList>
            <person name="Varga T."/>
            <person name="Krizsan K."/>
            <person name="Foldi C."/>
            <person name="Dima B."/>
            <person name="Sanchez-Garcia M."/>
            <person name="Sanchez-Ramirez S."/>
            <person name="Szollosi G.J."/>
            <person name="Szarkandi J.G."/>
            <person name="Papp V."/>
            <person name="Albert L."/>
            <person name="Andreopoulos W."/>
            <person name="Angelini C."/>
            <person name="Antonin V."/>
            <person name="Barry K.W."/>
            <person name="Bougher N.L."/>
            <person name="Buchanan P."/>
            <person name="Buyck B."/>
            <person name="Bense V."/>
            <person name="Catcheside P."/>
            <person name="Chovatia M."/>
            <person name="Cooper J."/>
            <person name="Damon W."/>
            <person name="Desjardin D."/>
            <person name="Finy P."/>
            <person name="Geml J."/>
            <person name="Haridas S."/>
            <person name="Hughes K."/>
            <person name="Justo A."/>
            <person name="Karasinski D."/>
            <person name="Kautmanova I."/>
            <person name="Kiss B."/>
            <person name="Kocsube S."/>
            <person name="Kotiranta H."/>
            <person name="LaButti K.M."/>
            <person name="Lechner B.E."/>
            <person name="Liimatainen K."/>
            <person name="Lipzen A."/>
            <person name="Lukacs Z."/>
            <person name="Mihaltcheva S."/>
            <person name="Morgado L.N."/>
            <person name="Niskanen T."/>
            <person name="Noordeloos M.E."/>
            <person name="Ohm R.A."/>
            <person name="Ortiz-Santana B."/>
            <person name="Ovrebo C."/>
            <person name="Racz N."/>
            <person name="Riley R."/>
            <person name="Savchenko A."/>
            <person name="Shiryaev A."/>
            <person name="Soop K."/>
            <person name="Spirin V."/>
            <person name="Szebenyi C."/>
            <person name="Tomsovsky M."/>
            <person name="Tulloss R.E."/>
            <person name="Uehling J."/>
            <person name="Grigoriev I.V."/>
            <person name="Vagvolgyi C."/>
            <person name="Papp T."/>
            <person name="Martin F.M."/>
            <person name="Miettinen O."/>
            <person name="Hibbett D.S."/>
            <person name="Nagy L.G."/>
        </authorList>
    </citation>
    <scope>NUCLEOTIDE SEQUENCE [LARGE SCALE GENOMIC DNA]</scope>
    <source>
        <strain evidence="12 13">CBS 121175</strain>
    </source>
</reference>
<evidence type="ECO:0000256" key="3">
    <source>
        <dbReference type="ARBA" id="ARBA00022692"/>
    </source>
</evidence>
<dbReference type="STRING" id="230819.A0A5C3L023"/>
<keyword evidence="6" id="KW-1278">Translocase</keyword>
<dbReference type="InterPro" id="IPR018303">
    <property type="entry name" value="ATPase_P-typ_P_site"/>
</dbReference>
<dbReference type="GO" id="GO:0005886">
    <property type="term" value="C:plasma membrane"/>
    <property type="evidence" value="ECO:0007669"/>
    <property type="project" value="UniProtKB-SubCell"/>
</dbReference>
<evidence type="ECO:0000256" key="9">
    <source>
        <dbReference type="SAM" id="MobiDB-lite"/>
    </source>
</evidence>
<name>A0A5C3L023_COPMA</name>
<dbReference type="EMBL" id="ML210182">
    <property type="protein sequence ID" value="TFK25780.1"/>
    <property type="molecule type" value="Genomic_DNA"/>
</dbReference>
<dbReference type="GO" id="GO:0030007">
    <property type="term" value="P:intracellular potassium ion homeostasis"/>
    <property type="evidence" value="ECO:0007669"/>
    <property type="project" value="TreeGrafter"/>
</dbReference>
<accession>A0A5C3L023</accession>
<gene>
    <name evidence="12" type="ORF">FA15DRAFT_638761</name>
</gene>
<dbReference type="SFLD" id="SFLDG00002">
    <property type="entry name" value="C1.7:_P-type_atpase_like"/>
    <property type="match status" value="1"/>
</dbReference>
<feature type="region of interest" description="Disordered" evidence="9">
    <location>
        <begin position="262"/>
        <end position="281"/>
    </location>
</feature>
<dbReference type="Proteomes" id="UP000307440">
    <property type="component" value="Unassembled WGS sequence"/>
</dbReference>
<feature type="transmembrane region" description="Helical" evidence="10">
    <location>
        <begin position="965"/>
        <end position="985"/>
    </location>
</feature>
<evidence type="ECO:0000259" key="11">
    <source>
        <dbReference type="SMART" id="SM00831"/>
    </source>
</evidence>
<dbReference type="GO" id="GO:0006883">
    <property type="term" value="P:intracellular sodium ion homeostasis"/>
    <property type="evidence" value="ECO:0007669"/>
    <property type="project" value="TreeGrafter"/>
</dbReference>
<dbReference type="InterPro" id="IPR023298">
    <property type="entry name" value="ATPase_P-typ_TM_dom_sf"/>
</dbReference>
<keyword evidence="4" id="KW-0547">Nucleotide-binding</keyword>
<dbReference type="InterPro" id="IPR001757">
    <property type="entry name" value="P_typ_ATPase"/>
</dbReference>
<dbReference type="GO" id="GO:1990573">
    <property type="term" value="P:potassium ion import across plasma membrane"/>
    <property type="evidence" value="ECO:0007669"/>
    <property type="project" value="TreeGrafter"/>
</dbReference>
<dbReference type="SUPFAM" id="SSF81660">
    <property type="entry name" value="Metal cation-transporting ATPase, ATP-binding domain N"/>
    <property type="match status" value="1"/>
</dbReference>
<dbReference type="PRINTS" id="PR00119">
    <property type="entry name" value="CATATPASE"/>
</dbReference>
<comment type="subcellular location">
    <subcellularLocation>
        <location evidence="1">Cell membrane</location>
        <topology evidence="1">Multi-pass membrane protein</topology>
    </subcellularLocation>
</comment>
<evidence type="ECO:0000313" key="13">
    <source>
        <dbReference type="Proteomes" id="UP000307440"/>
    </source>
</evidence>
<evidence type="ECO:0000256" key="7">
    <source>
        <dbReference type="ARBA" id="ARBA00022989"/>
    </source>
</evidence>
<evidence type="ECO:0000313" key="12">
    <source>
        <dbReference type="EMBL" id="TFK25780.1"/>
    </source>
</evidence>
<dbReference type="InterPro" id="IPR023214">
    <property type="entry name" value="HAD_sf"/>
</dbReference>
<keyword evidence="8 10" id="KW-0472">Membrane</keyword>
<evidence type="ECO:0000256" key="1">
    <source>
        <dbReference type="ARBA" id="ARBA00004651"/>
    </source>
</evidence>
<dbReference type="PANTHER" id="PTHR43294:SF21">
    <property type="entry name" value="CATION TRANSPORTING ATPASE"/>
    <property type="match status" value="1"/>
</dbReference>
<dbReference type="PROSITE" id="PS00154">
    <property type="entry name" value="ATPASE_E1_E2"/>
    <property type="match status" value="1"/>
</dbReference>
<dbReference type="InterPro" id="IPR059000">
    <property type="entry name" value="ATPase_P-type_domA"/>
</dbReference>
<dbReference type="Pfam" id="PF00690">
    <property type="entry name" value="Cation_ATPase_N"/>
    <property type="match status" value="1"/>
</dbReference>
<dbReference type="GO" id="GO:0016887">
    <property type="term" value="F:ATP hydrolysis activity"/>
    <property type="evidence" value="ECO:0007669"/>
    <property type="project" value="InterPro"/>
</dbReference>
<feature type="domain" description="Cation-transporting P-type ATPase N-terminal" evidence="11">
    <location>
        <begin position="82"/>
        <end position="163"/>
    </location>
</feature>
<dbReference type="InterPro" id="IPR008250">
    <property type="entry name" value="ATPase_P-typ_transduc_dom_A_sf"/>
</dbReference>
<dbReference type="OrthoDB" id="158672at2759"/>
<dbReference type="NCBIfam" id="TIGR01494">
    <property type="entry name" value="ATPase_P-type"/>
    <property type="match status" value="2"/>
</dbReference>
<evidence type="ECO:0000256" key="5">
    <source>
        <dbReference type="ARBA" id="ARBA00022840"/>
    </source>
</evidence>
<dbReference type="GO" id="GO:0036376">
    <property type="term" value="P:sodium ion export across plasma membrane"/>
    <property type="evidence" value="ECO:0007669"/>
    <property type="project" value="TreeGrafter"/>
</dbReference>
<dbReference type="Pfam" id="PF00689">
    <property type="entry name" value="Cation_ATPase_C"/>
    <property type="match status" value="1"/>
</dbReference>
<keyword evidence="2" id="KW-1003">Cell membrane</keyword>
<dbReference type="InterPro" id="IPR044492">
    <property type="entry name" value="P_typ_ATPase_HD_dom"/>
</dbReference>
<feature type="transmembrane region" description="Helical" evidence="10">
    <location>
        <begin position="143"/>
        <end position="162"/>
    </location>
</feature>
<evidence type="ECO:0000256" key="10">
    <source>
        <dbReference type="SAM" id="Phobius"/>
    </source>
</evidence>
<dbReference type="GO" id="GO:0005524">
    <property type="term" value="F:ATP binding"/>
    <property type="evidence" value="ECO:0007669"/>
    <property type="project" value="UniProtKB-KW"/>
</dbReference>
<dbReference type="PANTHER" id="PTHR43294">
    <property type="entry name" value="SODIUM/POTASSIUM-TRANSPORTING ATPASE SUBUNIT ALPHA"/>
    <property type="match status" value="1"/>
</dbReference>
<evidence type="ECO:0000256" key="8">
    <source>
        <dbReference type="ARBA" id="ARBA00023136"/>
    </source>
</evidence>
<keyword evidence="7 10" id="KW-1133">Transmembrane helix</keyword>
<dbReference type="GO" id="GO:0005391">
    <property type="term" value="F:P-type sodium:potassium-exchanging transporter activity"/>
    <property type="evidence" value="ECO:0007669"/>
    <property type="project" value="TreeGrafter"/>
</dbReference>
<dbReference type="SUPFAM" id="SSF81665">
    <property type="entry name" value="Calcium ATPase, transmembrane domain M"/>
    <property type="match status" value="2"/>
</dbReference>
<dbReference type="PRINTS" id="PR00121">
    <property type="entry name" value="NAKATPASE"/>
</dbReference>
<dbReference type="Gene3D" id="3.40.50.1000">
    <property type="entry name" value="HAD superfamily/HAD-like"/>
    <property type="match status" value="1"/>
</dbReference>
<dbReference type="SFLD" id="SFLDF00027">
    <property type="entry name" value="p-type_atpase"/>
    <property type="match status" value="1"/>
</dbReference>
<dbReference type="InterPro" id="IPR004014">
    <property type="entry name" value="ATPase_P-typ_cation-transptr_N"/>
</dbReference>
<feature type="transmembrane region" description="Helical" evidence="10">
    <location>
        <begin position="1101"/>
        <end position="1123"/>
    </location>
</feature>
<evidence type="ECO:0000256" key="6">
    <source>
        <dbReference type="ARBA" id="ARBA00022967"/>
    </source>
</evidence>
<feature type="region of interest" description="Disordered" evidence="9">
    <location>
        <begin position="1"/>
        <end position="21"/>
    </location>
</feature>
<dbReference type="Pfam" id="PF00122">
    <property type="entry name" value="E1-E2_ATPase"/>
    <property type="match status" value="1"/>
</dbReference>
<dbReference type="InterPro" id="IPR036412">
    <property type="entry name" value="HAD-like_sf"/>
</dbReference>
<evidence type="ECO:0000256" key="2">
    <source>
        <dbReference type="ARBA" id="ARBA00022475"/>
    </source>
</evidence>
<dbReference type="Gene3D" id="2.70.150.10">
    <property type="entry name" value="Calcium-transporting ATPase, cytoplasmic transduction domain A"/>
    <property type="match status" value="1"/>
</dbReference>
<keyword evidence="3 10" id="KW-0812">Transmembrane</keyword>
<dbReference type="AlphaFoldDB" id="A0A5C3L023"/>
<keyword evidence="13" id="KW-1185">Reference proteome</keyword>
<dbReference type="SUPFAM" id="SSF56784">
    <property type="entry name" value="HAD-like"/>
    <property type="match status" value="1"/>
</dbReference>
<dbReference type="GO" id="GO:1902600">
    <property type="term" value="P:proton transmembrane transport"/>
    <property type="evidence" value="ECO:0007669"/>
    <property type="project" value="TreeGrafter"/>
</dbReference>
<dbReference type="InterPro" id="IPR050510">
    <property type="entry name" value="Cation_transp_ATPase_P-type"/>
</dbReference>
<dbReference type="SMART" id="SM00831">
    <property type="entry name" value="Cation_ATPase_N"/>
    <property type="match status" value="1"/>
</dbReference>
<feature type="transmembrane region" description="Helical" evidence="10">
    <location>
        <begin position="178"/>
        <end position="197"/>
    </location>
</feature>
<dbReference type="InterPro" id="IPR006068">
    <property type="entry name" value="ATPase_P-typ_cation-transptr_C"/>
</dbReference>
<organism evidence="12 13">
    <name type="scientific">Coprinopsis marcescibilis</name>
    <name type="common">Agaric fungus</name>
    <name type="synonym">Psathyrella marcescibilis</name>
    <dbReference type="NCBI Taxonomy" id="230819"/>
    <lineage>
        <taxon>Eukaryota</taxon>
        <taxon>Fungi</taxon>
        <taxon>Dikarya</taxon>
        <taxon>Basidiomycota</taxon>
        <taxon>Agaricomycotina</taxon>
        <taxon>Agaricomycetes</taxon>
        <taxon>Agaricomycetidae</taxon>
        <taxon>Agaricales</taxon>
        <taxon>Agaricineae</taxon>
        <taxon>Psathyrellaceae</taxon>
        <taxon>Coprinopsis</taxon>
    </lineage>
</organism>
<dbReference type="SUPFAM" id="SSF81653">
    <property type="entry name" value="Calcium ATPase, transduction domain A"/>
    <property type="match status" value="1"/>
</dbReference>
<sequence>MDGNKACVSVTHDGDPHSAGRSVAFPEIQEEKLGGHSKGVELKKSLTQEEMDLAAAGYDHIEQQKHGKAESASGAHAAVELHEHKLPLIHLQGELKTSFDSEDPSRSLGLAIDEAQIRFQRDGANVLTPPKKKSALRKFLERLFTMFNLLLLAAGVMLYILLGGNNGVFLFQDNFQNTYLGAILISVAFMNAGIDFYQIQKSEAILASFLAMIPPSCRVIRDGKLGPLPASQLVKGDVVLLRTGDKTPADLVLFSSSDLKVDNSSLTGESEPQERHPLPKGSTHRAVEAENLIFNSTLVVNGEGWGIVVKTGDHTMIGQIARLTGDATGNQSPLASEIDHFVIFVSAIAIVFASVFFIVGITQVYRGKIGQTFTFAVSVLVAFVPEGLPSTVTLLLSIAAKRMAKRNVLVKDLQGVETLGRWKLTLLATDKTGTLTRNQMTVTNLWSGTTMYSAFQSHNDSEATQPFTLQASGMQDLVDNAALNSRIKFDRTDVPLDQRVIMGDATETGLLRFAVKQIPENYEEYVRQYPKVFEVPFNSVNKWAMSILQKPHKNGVLTLLMKGAPERVLSKCATFLENGDALPMTEDFKAAYNDAYDYMAARGHRVIACAQLALPGDDFPVSHAFSKDDGGYPTSGYCFVGLISLEDPPKHGVREAIGTLRLAGIKVMMVTGDHPKTAEAIARKINLVVGDTRQTLSNKTGRPAEDIYDDEINAVVIHGDDIDELQGWQWDQIFNKDEVVFARTSPQHKLEIVKRAQALGHIVGVTGDGVNDSPALKKADLGIAMNISGSDVSKEAANMILLDDNFASVVNGVQEGRQIFVNLKRSIQYTLSHSTPEVIPQLLYVVVPLPLPLSAILILVIDLGFELINALSFAWDLPETEHGLMRLKPRKPVTQASINALKRRALRKTKTLIRDPETGEVIPPSRFSVFASKIGAPFTREFWADRLATTENEALVDANLLTYSYLQAGMIECVGSLLAYFLVFYRNGFTPKDLRQAQAAGLYFKSTSPDYISNAGHVIKASQQVDALGQAQGIVYLSIFIMQCFNVFAVKARLKLPFGGRIIGNKWNFVAIFAAACLSMFIVYTPPLSIVFGGSFRLSPLYWLIPLAFGIFLLAWSCLRVLLMRRSVEQLNVRHIRGLMMFPTMRTLSMRASGSRQ</sequence>
<dbReference type="Gene3D" id="1.20.1110.10">
    <property type="entry name" value="Calcium-transporting ATPase, transmembrane domain"/>
    <property type="match status" value="2"/>
</dbReference>
<feature type="transmembrane region" description="Helical" evidence="10">
    <location>
        <begin position="373"/>
        <end position="396"/>
    </location>
</feature>
<keyword evidence="5" id="KW-0067">ATP-binding</keyword>
<feature type="transmembrane region" description="Helical" evidence="10">
    <location>
        <begin position="1067"/>
        <end position="1089"/>
    </location>
</feature>
<dbReference type="Gene3D" id="3.40.1110.10">
    <property type="entry name" value="Calcium-transporting ATPase, cytoplasmic domain N"/>
    <property type="match status" value="1"/>
</dbReference>
<protein>
    <submittedName>
        <fullName evidence="12">Aminophospholipid-transporting P-type ATPase</fullName>
    </submittedName>
</protein>
<dbReference type="SFLD" id="SFLDS00003">
    <property type="entry name" value="Haloacid_Dehalogenase"/>
    <property type="match status" value="1"/>
</dbReference>
<dbReference type="Pfam" id="PF13246">
    <property type="entry name" value="Cation_ATPase"/>
    <property type="match status" value="1"/>
</dbReference>
<dbReference type="FunFam" id="3.40.50.1000:FF:000083">
    <property type="entry name" value="Sodium/potassium-transporting ATPase subunit alpha"/>
    <property type="match status" value="1"/>
</dbReference>
<dbReference type="InterPro" id="IPR023299">
    <property type="entry name" value="ATPase_P-typ_cyto_dom_N"/>
</dbReference>
<evidence type="ECO:0000256" key="4">
    <source>
        <dbReference type="ARBA" id="ARBA00022741"/>
    </source>
</evidence>